<keyword evidence="8" id="KW-1185">Reference proteome</keyword>
<dbReference type="Pfam" id="PF08281">
    <property type="entry name" value="Sigma70_r4_2"/>
    <property type="match status" value="1"/>
</dbReference>
<dbReference type="Proteomes" id="UP000317519">
    <property type="component" value="Unassembled WGS sequence"/>
</dbReference>
<evidence type="ECO:0000313" key="7">
    <source>
        <dbReference type="EMBL" id="TWI01136.1"/>
    </source>
</evidence>
<dbReference type="RefSeq" id="WP_144889817.1">
    <property type="nucleotide sequence ID" value="NZ_VLKO01000003.1"/>
</dbReference>
<proteinExistence type="inferred from homology"/>
<dbReference type="Gene3D" id="1.10.10.10">
    <property type="entry name" value="Winged helix-like DNA-binding domain superfamily/Winged helix DNA-binding domain"/>
    <property type="match status" value="1"/>
</dbReference>
<evidence type="ECO:0000256" key="4">
    <source>
        <dbReference type="ARBA" id="ARBA00023163"/>
    </source>
</evidence>
<keyword evidence="3" id="KW-0731">Sigma factor</keyword>
<comment type="caution">
    <text evidence="7">The sequence shown here is derived from an EMBL/GenBank/DDBJ whole genome shotgun (WGS) entry which is preliminary data.</text>
</comment>
<protein>
    <submittedName>
        <fullName evidence="7">RNA polymerase sigma-70 factor (ECF subfamily)</fullName>
    </submittedName>
</protein>
<reference evidence="7 8" key="1">
    <citation type="journal article" date="2015" name="Stand. Genomic Sci.">
        <title>Genomic Encyclopedia of Bacterial and Archaeal Type Strains, Phase III: the genomes of soil and plant-associated and newly described type strains.</title>
        <authorList>
            <person name="Whitman W.B."/>
            <person name="Woyke T."/>
            <person name="Klenk H.P."/>
            <person name="Zhou Y."/>
            <person name="Lilburn T.G."/>
            <person name="Beck B.J."/>
            <person name="De Vos P."/>
            <person name="Vandamme P."/>
            <person name="Eisen J.A."/>
            <person name="Garrity G."/>
            <person name="Hugenholtz P."/>
            <person name="Kyrpides N.C."/>
        </authorList>
    </citation>
    <scope>NUCLEOTIDE SEQUENCE [LARGE SCALE GENOMIC DNA]</scope>
    <source>
        <strain evidence="7 8">CGMCC 1.6847</strain>
    </source>
</reference>
<feature type="domain" description="RNA polymerase sigma-70 region 2" evidence="5">
    <location>
        <begin position="22"/>
        <end position="85"/>
    </location>
</feature>
<accession>A0ABY3FLZ9</accession>
<evidence type="ECO:0000313" key="8">
    <source>
        <dbReference type="Proteomes" id="UP000317519"/>
    </source>
</evidence>
<dbReference type="CDD" id="cd06171">
    <property type="entry name" value="Sigma70_r4"/>
    <property type="match status" value="1"/>
</dbReference>
<dbReference type="PANTHER" id="PTHR43133">
    <property type="entry name" value="RNA POLYMERASE ECF-TYPE SIGMA FACTO"/>
    <property type="match status" value="1"/>
</dbReference>
<dbReference type="InterPro" id="IPR013324">
    <property type="entry name" value="RNA_pol_sigma_r3/r4-like"/>
</dbReference>
<dbReference type="InterPro" id="IPR013325">
    <property type="entry name" value="RNA_pol_sigma_r2"/>
</dbReference>
<dbReference type="InterPro" id="IPR014284">
    <property type="entry name" value="RNA_pol_sigma-70_dom"/>
</dbReference>
<keyword evidence="2" id="KW-0805">Transcription regulation</keyword>
<dbReference type="NCBIfam" id="TIGR02937">
    <property type="entry name" value="sigma70-ECF"/>
    <property type="match status" value="1"/>
</dbReference>
<dbReference type="Pfam" id="PF04542">
    <property type="entry name" value="Sigma70_r2"/>
    <property type="match status" value="1"/>
</dbReference>
<comment type="similarity">
    <text evidence="1">Belongs to the sigma-70 factor family. ECF subfamily.</text>
</comment>
<keyword evidence="4" id="KW-0804">Transcription</keyword>
<organism evidence="7 8">
    <name type="scientific">Flavobacterium tiangeerense</name>
    <dbReference type="NCBI Taxonomy" id="459471"/>
    <lineage>
        <taxon>Bacteria</taxon>
        <taxon>Pseudomonadati</taxon>
        <taxon>Bacteroidota</taxon>
        <taxon>Flavobacteriia</taxon>
        <taxon>Flavobacteriales</taxon>
        <taxon>Flavobacteriaceae</taxon>
        <taxon>Flavobacterium</taxon>
    </lineage>
</organism>
<dbReference type="Gene3D" id="1.10.1740.10">
    <property type="match status" value="1"/>
</dbReference>
<dbReference type="InterPro" id="IPR036388">
    <property type="entry name" value="WH-like_DNA-bd_sf"/>
</dbReference>
<dbReference type="InterPro" id="IPR039425">
    <property type="entry name" value="RNA_pol_sigma-70-like"/>
</dbReference>
<sequence>MGLDQIIANCKKNCPKAQEELYVLFAKKLFGVCLKYSKSYSDAQDNLHDGFILILDKINQFSNKGSFEGWAKRVMINNALQKFKDVRFLNIVDTDLAEEEITIDDEPIALETLLKMVQELPDQYRLVFSLYVLDGYSHKEIAEILKITTGTTKSNLARARMILREKINSYTGNTTRTKYNAR</sequence>
<evidence type="ECO:0000256" key="1">
    <source>
        <dbReference type="ARBA" id="ARBA00010641"/>
    </source>
</evidence>
<dbReference type="InterPro" id="IPR013249">
    <property type="entry name" value="RNA_pol_sigma70_r4_t2"/>
</dbReference>
<gene>
    <name evidence="7" type="ORF">IQ05_00703</name>
</gene>
<evidence type="ECO:0000259" key="6">
    <source>
        <dbReference type="Pfam" id="PF08281"/>
    </source>
</evidence>
<dbReference type="SUPFAM" id="SSF88946">
    <property type="entry name" value="Sigma2 domain of RNA polymerase sigma factors"/>
    <property type="match status" value="1"/>
</dbReference>
<evidence type="ECO:0000256" key="2">
    <source>
        <dbReference type="ARBA" id="ARBA00023015"/>
    </source>
</evidence>
<evidence type="ECO:0000259" key="5">
    <source>
        <dbReference type="Pfam" id="PF04542"/>
    </source>
</evidence>
<evidence type="ECO:0000256" key="3">
    <source>
        <dbReference type="ARBA" id="ARBA00023082"/>
    </source>
</evidence>
<dbReference type="PANTHER" id="PTHR43133:SF46">
    <property type="entry name" value="RNA POLYMERASE SIGMA-70 FACTOR ECF SUBFAMILY"/>
    <property type="match status" value="1"/>
</dbReference>
<dbReference type="InterPro" id="IPR007627">
    <property type="entry name" value="RNA_pol_sigma70_r2"/>
</dbReference>
<dbReference type="SUPFAM" id="SSF88659">
    <property type="entry name" value="Sigma3 and sigma4 domains of RNA polymerase sigma factors"/>
    <property type="match status" value="1"/>
</dbReference>
<name>A0ABY3FLZ9_9FLAO</name>
<dbReference type="EMBL" id="VLKO01000003">
    <property type="protein sequence ID" value="TWI01136.1"/>
    <property type="molecule type" value="Genomic_DNA"/>
</dbReference>
<feature type="domain" description="RNA polymerase sigma factor 70 region 4 type 2" evidence="6">
    <location>
        <begin position="111"/>
        <end position="161"/>
    </location>
</feature>